<dbReference type="Proteomes" id="UP000005850">
    <property type="component" value="Chromosome"/>
</dbReference>
<dbReference type="SUPFAM" id="SSF53474">
    <property type="entry name" value="alpha/beta-Hydrolases"/>
    <property type="match status" value="1"/>
</dbReference>
<dbReference type="HOGENOM" id="CLU_029375_6_2_9"/>
<sequence>MNPTFLMSLVCFVFLVIVFLVVISMYVGHKLLHPRRKPINVHPEDYGLPAYDCITFPSRDQLQMKGWYFSAAKHREALLNQIDKGTAEAKQENNSVQPLRNATIIVAHGYSQNRLEQHLPALTLAKSFVEAGYDTLLFDFRNAGESEGNLTTIGLEEQKDLLGAIDFATNYAPDHSIGLIGFSMGAATALLVAGEDERVNAVVADCPFALLSDYLSNNLPVWTRLPSFPFTSIILTVIPILVGASPKQVKPIEAVKRYGSRPLLLIHGREDKTIPYKESEKLYEAAMHPEAELWLVPEADHVRCYTRDRALYSRRVIQFFDRFVGKSPNK</sequence>
<dbReference type="PANTHER" id="PTHR43358">
    <property type="entry name" value="ALPHA/BETA-HYDROLASE"/>
    <property type="match status" value="1"/>
</dbReference>
<dbReference type="RefSeq" id="WP_031309458.1">
    <property type="nucleotide sequence ID" value="NZ_CP007806.1"/>
</dbReference>
<dbReference type="AlphaFoldDB" id="A0A075RAF7"/>
<dbReference type="PANTHER" id="PTHR43358:SF4">
    <property type="entry name" value="ALPHA_BETA HYDROLASE FOLD-1 DOMAIN-CONTAINING PROTEIN"/>
    <property type="match status" value="1"/>
</dbReference>
<reference evidence="3 4" key="1">
    <citation type="journal article" date="2011" name="J. Bacteriol.">
        <title>Genome sequence of Brevibacillus laterosporus LMG 15441, a pathogen of invertebrates.</title>
        <authorList>
            <person name="Djukic M."/>
            <person name="Poehlein A."/>
            <person name="Thurmer A."/>
            <person name="Daniel R."/>
        </authorList>
    </citation>
    <scope>NUCLEOTIDE SEQUENCE [LARGE SCALE GENOMIC DNA]</scope>
    <source>
        <strain evidence="3 4">LMG 15441</strain>
    </source>
</reference>
<evidence type="ECO:0000313" key="4">
    <source>
        <dbReference type="Proteomes" id="UP000005850"/>
    </source>
</evidence>
<keyword evidence="1" id="KW-0472">Membrane</keyword>
<dbReference type="InterPro" id="IPR052920">
    <property type="entry name" value="DNA-binding_regulatory"/>
</dbReference>
<keyword evidence="4" id="KW-1185">Reference proteome</keyword>
<keyword evidence="1" id="KW-1133">Transmembrane helix</keyword>
<accession>A0A075RAF7</accession>
<dbReference type="EMBL" id="CP007806">
    <property type="protein sequence ID" value="AIG28371.1"/>
    <property type="molecule type" value="Genomic_DNA"/>
</dbReference>
<evidence type="ECO:0000256" key="1">
    <source>
        <dbReference type="SAM" id="Phobius"/>
    </source>
</evidence>
<gene>
    <name evidence="3" type="ORF">BRLA_c040940</name>
</gene>
<proteinExistence type="predicted"/>
<organism evidence="3 4">
    <name type="scientific">Brevibacillus laterosporus LMG 15441</name>
    <dbReference type="NCBI Taxonomy" id="1042163"/>
    <lineage>
        <taxon>Bacteria</taxon>
        <taxon>Bacillati</taxon>
        <taxon>Bacillota</taxon>
        <taxon>Bacilli</taxon>
        <taxon>Bacillales</taxon>
        <taxon>Paenibacillaceae</taxon>
        <taxon>Brevibacillus</taxon>
    </lineage>
</organism>
<protein>
    <submittedName>
        <fullName evidence="3">Esterase</fullName>
    </submittedName>
</protein>
<evidence type="ECO:0000313" key="3">
    <source>
        <dbReference type="EMBL" id="AIG28371.1"/>
    </source>
</evidence>
<keyword evidence="1" id="KW-0812">Transmembrane</keyword>
<dbReference type="InterPro" id="IPR000073">
    <property type="entry name" value="AB_hydrolase_1"/>
</dbReference>
<name>A0A075RAF7_BRELA</name>
<dbReference type="KEGG" id="blr:BRLA_c040940"/>
<evidence type="ECO:0000259" key="2">
    <source>
        <dbReference type="Pfam" id="PF00561"/>
    </source>
</evidence>
<dbReference type="eggNOG" id="COG1073">
    <property type="taxonomic scope" value="Bacteria"/>
</dbReference>
<dbReference type="STRING" id="1042163.BRLA_c040940"/>
<dbReference type="Gene3D" id="3.40.50.1820">
    <property type="entry name" value="alpha/beta hydrolase"/>
    <property type="match status" value="1"/>
</dbReference>
<feature type="domain" description="AB hydrolase-1" evidence="2">
    <location>
        <begin position="103"/>
        <end position="217"/>
    </location>
</feature>
<feature type="transmembrane region" description="Helical" evidence="1">
    <location>
        <begin position="6"/>
        <end position="27"/>
    </location>
</feature>
<dbReference type="InterPro" id="IPR029058">
    <property type="entry name" value="AB_hydrolase_fold"/>
</dbReference>
<dbReference type="Pfam" id="PF00561">
    <property type="entry name" value="Abhydrolase_1"/>
    <property type="match status" value="1"/>
</dbReference>